<dbReference type="AlphaFoldDB" id="A0A1H3B715"/>
<evidence type="ECO:0000313" key="3">
    <source>
        <dbReference type="EMBL" id="SDX37194.1"/>
    </source>
</evidence>
<protein>
    <submittedName>
        <fullName evidence="3">NADH-FMN oxidoreductase RutF, flavin reductase (DIM6/NTAB) family</fullName>
    </submittedName>
</protein>
<dbReference type="OrthoDB" id="9791490at2"/>
<comment type="similarity">
    <text evidence="1">Belongs to the flavoredoxin family.</text>
</comment>
<keyword evidence="4" id="KW-1185">Reference proteome</keyword>
<accession>A0A1H3B715</accession>
<dbReference type="InterPro" id="IPR012349">
    <property type="entry name" value="Split_barrel_FMN-bd"/>
</dbReference>
<dbReference type="InterPro" id="IPR052174">
    <property type="entry name" value="Flavoredoxin"/>
</dbReference>
<gene>
    <name evidence="3" type="ORF">SAMN05660923_02181</name>
</gene>
<dbReference type="GO" id="GO:0010181">
    <property type="term" value="F:FMN binding"/>
    <property type="evidence" value="ECO:0007669"/>
    <property type="project" value="InterPro"/>
</dbReference>
<dbReference type="RefSeq" id="WP_093753612.1">
    <property type="nucleotide sequence ID" value="NZ_FNNG01000010.1"/>
</dbReference>
<dbReference type="Proteomes" id="UP000198828">
    <property type="component" value="Unassembled WGS sequence"/>
</dbReference>
<dbReference type="SUPFAM" id="SSF50475">
    <property type="entry name" value="FMN-binding split barrel"/>
    <property type="match status" value="1"/>
</dbReference>
<evidence type="ECO:0000259" key="2">
    <source>
        <dbReference type="Pfam" id="PF01613"/>
    </source>
</evidence>
<dbReference type="PANTHER" id="PTHR43567">
    <property type="entry name" value="FLAVOREDOXIN-RELATED-RELATED"/>
    <property type="match status" value="1"/>
</dbReference>
<name>A0A1H3B715_9FIRM</name>
<dbReference type="EMBL" id="FNNG01000010">
    <property type="protein sequence ID" value="SDX37194.1"/>
    <property type="molecule type" value="Genomic_DNA"/>
</dbReference>
<dbReference type="InterPro" id="IPR002563">
    <property type="entry name" value="Flavin_Rdtase-like_dom"/>
</dbReference>
<feature type="domain" description="Flavin reductase like" evidence="2">
    <location>
        <begin position="24"/>
        <end position="167"/>
    </location>
</feature>
<evidence type="ECO:0000313" key="4">
    <source>
        <dbReference type="Proteomes" id="UP000198828"/>
    </source>
</evidence>
<sequence length="170" mass="19775">MEIKKINFEKYSLQTLEQLKKGAFLTVKNGNEVNTMTIGWGSIGYIWNKPIFMVAVRYSRYTYKLIENAKEFTVSIPLEKDLKNELVYCGTKSGRDMNKFEQCNLTIIKGQKISTPIIGECELHYECRVIYQQAMEPSALDREIKNSIYPNNDYHVLYFGEILDTYLLKG</sequence>
<proteinExistence type="inferred from homology"/>
<dbReference type="GO" id="GO:0016646">
    <property type="term" value="F:oxidoreductase activity, acting on the CH-NH group of donors, NAD or NADP as acceptor"/>
    <property type="evidence" value="ECO:0007669"/>
    <property type="project" value="UniProtKB-ARBA"/>
</dbReference>
<reference evidence="3 4" key="1">
    <citation type="submission" date="2016-10" db="EMBL/GenBank/DDBJ databases">
        <authorList>
            <person name="de Groot N.N."/>
        </authorList>
    </citation>
    <scope>NUCLEOTIDE SEQUENCE [LARGE SCALE GENOMIC DNA]</scope>
    <source>
        <strain evidence="3 4">DSM 23310</strain>
    </source>
</reference>
<evidence type="ECO:0000256" key="1">
    <source>
        <dbReference type="ARBA" id="ARBA00038054"/>
    </source>
</evidence>
<dbReference type="PANTHER" id="PTHR43567:SF5">
    <property type="entry name" value="HYPOTHETICAL CYTOSOLIC PROTEIN"/>
    <property type="match status" value="1"/>
</dbReference>
<dbReference type="Pfam" id="PF01613">
    <property type="entry name" value="Flavin_Reduct"/>
    <property type="match status" value="1"/>
</dbReference>
<organism evidence="3 4">
    <name type="scientific">Tepidimicrobium xylanilyticum</name>
    <dbReference type="NCBI Taxonomy" id="1123352"/>
    <lineage>
        <taxon>Bacteria</taxon>
        <taxon>Bacillati</taxon>
        <taxon>Bacillota</taxon>
        <taxon>Tissierellia</taxon>
        <taxon>Tissierellales</taxon>
        <taxon>Tepidimicrobiaceae</taxon>
        <taxon>Tepidimicrobium</taxon>
    </lineage>
</organism>
<dbReference type="Gene3D" id="2.30.110.10">
    <property type="entry name" value="Electron Transport, Fmn-binding Protein, Chain A"/>
    <property type="match status" value="1"/>
</dbReference>